<dbReference type="OMA" id="SGGCGIF"/>
<dbReference type="InterPro" id="IPR013154">
    <property type="entry name" value="ADH-like_N"/>
</dbReference>
<dbReference type="VEuPathDB" id="FungiDB:CC77DRAFT_137453"/>
<dbReference type="InterPro" id="IPR020843">
    <property type="entry name" value="ER"/>
</dbReference>
<dbReference type="RefSeq" id="XP_018385170.1">
    <property type="nucleotide sequence ID" value="XM_018530218.1"/>
</dbReference>
<dbReference type="Gene3D" id="3.90.180.10">
    <property type="entry name" value="Medium-chain alcohol dehydrogenases, catalytic domain"/>
    <property type="match status" value="1"/>
</dbReference>
<dbReference type="KEGG" id="aalt:CC77DRAFT_137453"/>
<organism evidence="2 3">
    <name type="scientific">Alternaria alternata</name>
    <name type="common">Alternaria rot fungus</name>
    <name type="synonym">Torula alternata</name>
    <dbReference type="NCBI Taxonomy" id="5599"/>
    <lineage>
        <taxon>Eukaryota</taxon>
        <taxon>Fungi</taxon>
        <taxon>Dikarya</taxon>
        <taxon>Ascomycota</taxon>
        <taxon>Pezizomycotina</taxon>
        <taxon>Dothideomycetes</taxon>
        <taxon>Pleosporomycetidae</taxon>
        <taxon>Pleosporales</taxon>
        <taxon>Pleosporineae</taxon>
        <taxon>Pleosporaceae</taxon>
        <taxon>Alternaria</taxon>
        <taxon>Alternaria sect. Alternaria</taxon>
        <taxon>Alternaria alternata complex</taxon>
    </lineage>
</organism>
<dbReference type="PANTHER" id="PTHR11695:SF294">
    <property type="entry name" value="RETICULON-4-INTERACTING PROTEIN 1, MITOCHONDRIAL"/>
    <property type="match status" value="1"/>
</dbReference>
<dbReference type="Proteomes" id="UP000077248">
    <property type="component" value="Unassembled WGS sequence"/>
</dbReference>
<dbReference type="Gene3D" id="3.40.50.720">
    <property type="entry name" value="NAD(P)-binding Rossmann-like Domain"/>
    <property type="match status" value="1"/>
</dbReference>
<proteinExistence type="predicted"/>
<dbReference type="Pfam" id="PF08240">
    <property type="entry name" value="ADH_N"/>
    <property type="match status" value="1"/>
</dbReference>
<sequence>MATTMRGWQFNSGSGPMEKNLSIPSSGIPIPSIKKDEVLVESHATALNPIDYKILELPIVARLVFSGITPGLDVYGRVAKVGSSVTSFKEGDIVYGGLAPGGKHGALAEYLPVPQNLLAKVPQDLKGDDIVSIASVAMTVYAALKPYAKPGNKVFINGGSGGTGTNAIQLAKILGYHVTVSCSTKNIDLVKSLGADEVIDYTKGPVVQQLKDNGTIFDLVVDNVGAPADLYRVSSAFLRPEGKFIQVGIGMNFSAAVQFISNKLSSFFSWGKREYIFVAGNASTATFEQLAAYMEQGKLRAIIDSTWEFSELPKAYEKLKTGRAKGKVVVHVKDY</sequence>
<evidence type="ECO:0000259" key="1">
    <source>
        <dbReference type="SMART" id="SM00829"/>
    </source>
</evidence>
<dbReference type="GO" id="GO:0005739">
    <property type="term" value="C:mitochondrion"/>
    <property type="evidence" value="ECO:0007669"/>
    <property type="project" value="TreeGrafter"/>
</dbReference>
<dbReference type="InterPro" id="IPR036291">
    <property type="entry name" value="NAD(P)-bd_dom_sf"/>
</dbReference>
<dbReference type="SUPFAM" id="SSF51735">
    <property type="entry name" value="NAD(P)-binding Rossmann-fold domains"/>
    <property type="match status" value="1"/>
</dbReference>
<dbReference type="SUPFAM" id="SSF50129">
    <property type="entry name" value="GroES-like"/>
    <property type="match status" value="1"/>
</dbReference>
<evidence type="ECO:0000313" key="3">
    <source>
        <dbReference type="Proteomes" id="UP000077248"/>
    </source>
</evidence>
<accession>A0A177DLQ2</accession>
<name>A0A177DLQ2_ALTAL</name>
<dbReference type="EMBL" id="KV441480">
    <property type="protein sequence ID" value="OAG19749.1"/>
    <property type="molecule type" value="Genomic_DNA"/>
</dbReference>
<evidence type="ECO:0000313" key="2">
    <source>
        <dbReference type="EMBL" id="OAG19749.1"/>
    </source>
</evidence>
<dbReference type="SMART" id="SM00829">
    <property type="entry name" value="PKS_ER"/>
    <property type="match status" value="1"/>
</dbReference>
<dbReference type="InterPro" id="IPR011032">
    <property type="entry name" value="GroES-like_sf"/>
</dbReference>
<keyword evidence="3" id="KW-1185">Reference proteome</keyword>
<dbReference type="AlphaFoldDB" id="A0A177DLQ2"/>
<protein>
    <submittedName>
        <fullName evidence="2">Putative zinc alcohol dehydrogenase</fullName>
    </submittedName>
</protein>
<dbReference type="GO" id="GO:0016491">
    <property type="term" value="F:oxidoreductase activity"/>
    <property type="evidence" value="ECO:0007669"/>
    <property type="project" value="InterPro"/>
</dbReference>
<gene>
    <name evidence="2" type="ORF">CC77DRAFT_137453</name>
</gene>
<dbReference type="InterPro" id="IPR050700">
    <property type="entry name" value="YIM1/Zinc_Alcohol_DH_Fams"/>
</dbReference>
<dbReference type="PANTHER" id="PTHR11695">
    <property type="entry name" value="ALCOHOL DEHYDROGENASE RELATED"/>
    <property type="match status" value="1"/>
</dbReference>
<reference evidence="2 3" key="1">
    <citation type="submission" date="2016-05" db="EMBL/GenBank/DDBJ databases">
        <title>Comparative analysis of secretome profiles of manganese(II)-oxidizing ascomycete fungi.</title>
        <authorList>
            <consortium name="DOE Joint Genome Institute"/>
            <person name="Zeiner C.A."/>
            <person name="Purvine S.O."/>
            <person name="Zink E.M."/>
            <person name="Wu S."/>
            <person name="Pasa-Tolic L."/>
            <person name="Chaput D.L."/>
            <person name="Haridas S."/>
            <person name="Grigoriev I.V."/>
            <person name="Santelli C.M."/>
            <person name="Hansel C.M."/>
        </authorList>
    </citation>
    <scope>NUCLEOTIDE SEQUENCE [LARGE SCALE GENOMIC DNA]</scope>
    <source>
        <strain evidence="2 3">SRC1lrK2f</strain>
    </source>
</reference>
<dbReference type="CDD" id="cd08267">
    <property type="entry name" value="MDR1"/>
    <property type="match status" value="1"/>
</dbReference>
<dbReference type="Pfam" id="PF13602">
    <property type="entry name" value="ADH_zinc_N_2"/>
    <property type="match status" value="1"/>
</dbReference>
<dbReference type="GeneID" id="29115812"/>
<feature type="domain" description="Enoyl reductase (ER)" evidence="1">
    <location>
        <begin position="15"/>
        <end position="330"/>
    </location>
</feature>